<dbReference type="GO" id="GO:0051301">
    <property type="term" value="P:cell division"/>
    <property type="evidence" value="ECO:0007669"/>
    <property type="project" value="UniProtKB-UniRule"/>
</dbReference>
<keyword evidence="1 7" id="KW-1003">Cell membrane</keyword>
<dbReference type="InterPro" id="IPR009619">
    <property type="entry name" value="CrgA"/>
</dbReference>
<feature type="transmembrane region" description="Helical" evidence="7">
    <location>
        <begin position="38"/>
        <end position="60"/>
    </location>
</feature>
<dbReference type="RefSeq" id="WP_073708321.1">
    <property type="nucleotide sequence ID" value="NZ_MQSU01000001.1"/>
</dbReference>
<evidence type="ECO:0000256" key="1">
    <source>
        <dbReference type="ARBA" id="ARBA00022475"/>
    </source>
</evidence>
<dbReference type="HAMAP" id="MF_00631">
    <property type="entry name" value="CrgA"/>
    <property type="match status" value="1"/>
</dbReference>
<reference evidence="8 9" key="1">
    <citation type="submission" date="2016-11" db="EMBL/GenBank/DDBJ databases">
        <title>Actinomyces gypaetusis sp. nov. isolated from the vulture Gypaetus barbatus in Qinghai Tibet Plateau China.</title>
        <authorList>
            <person name="Meng X."/>
        </authorList>
    </citation>
    <scope>NUCLEOTIDE SEQUENCE [LARGE SCALE GENOMIC DNA]</scope>
    <source>
        <strain evidence="8 9">VUL4_2</strain>
    </source>
</reference>
<comment type="function">
    <text evidence="7">Involved in cell division.</text>
</comment>
<evidence type="ECO:0000256" key="5">
    <source>
        <dbReference type="ARBA" id="ARBA00023136"/>
    </source>
</evidence>
<protein>
    <recommendedName>
        <fullName evidence="7">Cell division protein CrgA</fullName>
    </recommendedName>
</protein>
<comment type="caution">
    <text evidence="8">The sequence shown here is derived from an EMBL/GenBank/DDBJ whole genome shotgun (WGS) entry which is preliminary data.</text>
</comment>
<dbReference type="Proteomes" id="UP000186785">
    <property type="component" value="Unassembled WGS sequence"/>
</dbReference>
<evidence type="ECO:0000256" key="4">
    <source>
        <dbReference type="ARBA" id="ARBA00022989"/>
    </source>
</evidence>
<keyword evidence="6 7" id="KW-0131">Cell cycle</keyword>
<keyword evidence="5 7" id="KW-0472">Membrane</keyword>
<keyword evidence="4 7" id="KW-1133">Transmembrane helix</keyword>
<feature type="transmembrane region" description="Helical" evidence="7">
    <location>
        <begin position="72"/>
        <end position="91"/>
    </location>
</feature>
<evidence type="ECO:0000256" key="6">
    <source>
        <dbReference type="ARBA" id="ARBA00023306"/>
    </source>
</evidence>
<dbReference type="AlphaFoldDB" id="A0A1Q5PPQ4"/>
<evidence type="ECO:0000256" key="7">
    <source>
        <dbReference type="HAMAP-Rule" id="MF_00631"/>
    </source>
</evidence>
<evidence type="ECO:0000256" key="2">
    <source>
        <dbReference type="ARBA" id="ARBA00022618"/>
    </source>
</evidence>
<dbReference type="OrthoDB" id="5189646at2"/>
<keyword evidence="3 7" id="KW-0812">Transmembrane</keyword>
<evidence type="ECO:0000313" key="9">
    <source>
        <dbReference type="Proteomes" id="UP000186785"/>
    </source>
</evidence>
<gene>
    <name evidence="7" type="primary">crgA</name>
    <name evidence="8" type="ORF">BSR29_00205</name>
</gene>
<name>A0A1Q5PPQ4_9ACTO</name>
<dbReference type="STRING" id="1921764.BSR28_02275"/>
<keyword evidence="2 7" id="KW-0132">Cell division</keyword>
<evidence type="ECO:0000256" key="3">
    <source>
        <dbReference type="ARBA" id="ARBA00022692"/>
    </source>
</evidence>
<proteinExistence type="inferred from homology"/>
<keyword evidence="9" id="KW-1185">Reference proteome</keyword>
<comment type="subcellular location">
    <subcellularLocation>
        <location evidence="7">Cell membrane</location>
        <topology evidence="7">Multi-pass membrane protein</topology>
    </subcellularLocation>
</comment>
<evidence type="ECO:0000313" key="8">
    <source>
        <dbReference type="EMBL" id="OKL49430.1"/>
    </source>
</evidence>
<dbReference type="GO" id="GO:0005886">
    <property type="term" value="C:plasma membrane"/>
    <property type="evidence" value="ECO:0007669"/>
    <property type="project" value="UniProtKB-SubCell"/>
</dbReference>
<sequence>MPESRKRKIDGKQVKHVHEKDTEIAPHWTDGIKPTPSWWAPVFVALGLIGLVWLMVYYLSGARYPVPGIGNWNMAIALGFMMAGFMMVLRWR</sequence>
<accession>A0A1Q5PPQ4</accession>
<comment type="similarity">
    <text evidence="7">Belongs to the CrgA family.</text>
</comment>
<dbReference type="EMBL" id="MQSV01000001">
    <property type="protein sequence ID" value="OKL49430.1"/>
    <property type="molecule type" value="Genomic_DNA"/>
</dbReference>
<organism evidence="8 9">
    <name type="scientific">Boudabousia liubingyangii</name>
    <dbReference type="NCBI Taxonomy" id="1921764"/>
    <lineage>
        <taxon>Bacteria</taxon>
        <taxon>Bacillati</taxon>
        <taxon>Actinomycetota</taxon>
        <taxon>Actinomycetes</taxon>
        <taxon>Actinomycetales</taxon>
        <taxon>Actinomycetaceae</taxon>
        <taxon>Boudabousia</taxon>
    </lineage>
</organism>
<dbReference type="Pfam" id="PF06781">
    <property type="entry name" value="CrgA"/>
    <property type="match status" value="1"/>
</dbReference>